<reference evidence="2" key="1">
    <citation type="submission" date="2014-11" db="EMBL/GenBank/DDBJ databases">
        <authorList>
            <person name="Amaro Gonzalez C."/>
        </authorList>
    </citation>
    <scope>NUCLEOTIDE SEQUENCE</scope>
</reference>
<reference evidence="2" key="2">
    <citation type="journal article" date="2015" name="Fish Shellfish Immunol.">
        <title>Early steps in the European eel (Anguilla anguilla)-Vibrio vulnificus interaction in the gills: Role of the RtxA13 toxin.</title>
        <authorList>
            <person name="Callol A."/>
            <person name="Pajuelo D."/>
            <person name="Ebbesson L."/>
            <person name="Teles M."/>
            <person name="MacKenzie S."/>
            <person name="Amaro C."/>
        </authorList>
    </citation>
    <scope>NUCLEOTIDE SEQUENCE</scope>
</reference>
<sequence>MLRESQHSSGVWLDCVSLVFKCAVLLVLTLLGVRSQISD</sequence>
<evidence type="ECO:0000256" key="1">
    <source>
        <dbReference type="SAM" id="Phobius"/>
    </source>
</evidence>
<keyword evidence="1" id="KW-1133">Transmembrane helix</keyword>
<dbReference type="EMBL" id="GBXM01063231">
    <property type="protein sequence ID" value="JAH45346.1"/>
    <property type="molecule type" value="Transcribed_RNA"/>
</dbReference>
<keyword evidence="1" id="KW-0472">Membrane</keyword>
<proteinExistence type="predicted"/>
<name>A0A0E9SVN7_ANGAN</name>
<keyword evidence="1" id="KW-0812">Transmembrane</keyword>
<protein>
    <submittedName>
        <fullName evidence="2">Uncharacterized protein</fullName>
    </submittedName>
</protein>
<dbReference type="AlphaFoldDB" id="A0A0E9SVN7"/>
<accession>A0A0E9SVN7</accession>
<evidence type="ECO:0000313" key="2">
    <source>
        <dbReference type="EMBL" id="JAH45346.1"/>
    </source>
</evidence>
<organism evidence="2">
    <name type="scientific">Anguilla anguilla</name>
    <name type="common">European freshwater eel</name>
    <name type="synonym">Muraena anguilla</name>
    <dbReference type="NCBI Taxonomy" id="7936"/>
    <lineage>
        <taxon>Eukaryota</taxon>
        <taxon>Metazoa</taxon>
        <taxon>Chordata</taxon>
        <taxon>Craniata</taxon>
        <taxon>Vertebrata</taxon>
        <taxon>Euteleostomi</taxon>
        <taxon>Actinopterygii</taxon>
        <taxon>Neopterygii</taxon>
        <taxon>Teleostei</taxon>
        <taxon>Anguilliformes</taxon>
        <taxon>Anguillidae</taxon>
        <taxon>Anguilla</taxon>
    </lineage>
</organism>
<feature type="transmembrane region" description="Helical" evidence="1">
    <location>
        <begin position="12"/>
        <end position="33"/>
    </location>
</feature>